<name>A0ABR0S3U0_9EURO</name>
<dbReference type="InterPro" id="IPR003347">
    <property type="entry name" value="JmjC_dom"/>
</dbReference>
<dbReference type="RefSeq" id="XP_064735258.1">
    <property type="nucleotide sequence ID" value="XM_064869761.1"/>
</dbReference>
<organism evidence="2 3">
    <name type="scientific">Knufia obscura</name>
    <dbReference type="NCBI Taxonomy" id="1635080"/>
    <lineage>
        <taxon>Eukaryota</taxon>
        <taxon>Fungi</taxon>
        <taxon>Dikarya</taxon>
        <taxon>Ascomycota</taxon>
        <taxon>Pezizomycotina</taxon>
        <taxon>Eurotiomycetes</taxon>
        <taxon>Chaetothyriomycetidae</taxon>
        <taxon>Chaetothyriales</taxon>
        <taxon>Trichomeriaceae</taxon>
        <taxon>Knufia</taxon>
    </lineage>
</organism>
<dbReference type="SUPFAM" id="SSF51197">
    <property type="entry name" value="Clavaminate synthase-like"/>
    <property type="match status" value="1"/>
</dbReference>
<proteinExistence type="predicted"/>
<dbReference type="PROSITE" id="PS51184">
    <property type="entry name" value="JMJC"/>
    <property type="match status" value="1"/>
</dbReference>
<reference evidence="2 3" key="1">
    <citation type="journal article" date="2023" name="Res Sq">
        <title>Genomic and morphological characterization of Knufia obscura isolated from the Mars 2020 spacecraft assembly facility.</title>
        <authorList>
            <person name="Chander A.M."/>
            <person name="Teixeira M.M."/>
            <person name="Singh N.K."/>
            <person name="Williams M.P."/>
            <person name="Parker C.W."/>
            <person name="Leo P."/>
            <person name="Stajich J.E."/>
            <person name="Torok T."/>
            <person name="Tighe S."/>
            <person name="Mason C.E."/>
            <person name="Venkateswaran K."/>
        </authorList>
    </citation>
    <scope>NUCLEOTIDE SEQUENCE [LARGE SCALE GENOMIC DNA]</scope>
    <source>
        <strain evidence="2 3">CCFEE 5817</strain>
    </source>
</reference>
<sequence>MNQEARLQQGTYCSVPLISPNLPRDSSRVTTTSPIITLSRQLNFCAMKTLIVDEIQSSDLAIAIVESFTESMPLALEITTPASESGGSVTFDRINAPLRVLLSHIDSKSNERTDTQSIYLAQHDLRDLPQVLQDDLPTPDLVKLAGKGDLYSSSLWLGRSPTYTPLHRDPNPNLFVQLAGTKVIRLFRPEIGDAIFDHMTKLLHQPQAEKGLPAEHHPRSASFRGEEMMMGRERSLLHDLVWCESLDGRDNSAVLQHAQQARLGMGQVLFIPKGWWHSVKGIGDGVTASANWWFR</sequence>
<accession>A0ABR0S3U0</accession>
<evidence type="ECO:0000313" key="2">
    <source>
        <dbReference type="EMBL" id="KAK5947168.1"/>
    </source>
</evidence>
<dbReference type="PANTHER" id="PTHR12461">
    <property type="entry name" value="HYPOXIA-INDUCIBLE FACTOR 1 ALPHA INHIBITOR-RELATED"/>
    <property type="match status" value="1"/>
</dbReference>
<evidence type="ECO:0000259" key="1">
    <source>
        <dbReference type="PROSITE" id="PS51184"/>
    </source>
</evidence>
<gene>
    <name evidence="2" type="ORF">PMZ80_001315</name>
</gene>
<protein>
    <recommendedName>
        <fullName evidence="1">JmjC domain-containing protein</fullName>
    </recommendedName>
</protein>
<evidence type="ECO:0000313" key="3">
    <source>
        <dbReference type="Proteomes" id="UP001334248"/>
    </source>
</evidence>
<comment type="caution">
    <text evidence="2">The sequence shown here is derived from an EMBL/GenBank/DDBJ whole genome shotgun (WGS) entry which is preliminary data.</text>
</comment>
<feature type="domain" description="JmjC" evidence="1">
    <location>
        <begin position="106"/>
        <end position="295"/>
    </location>
</feature>
<dbReference type="EMBL" id="JAVHJV010000001">
    <property type="protein sequence ID" value="KAK5947168.1"/>
    <property type="molecule type" value="Genomic_DNA"/>
</dbReference>
<dbReference type="GeneID" id="89994764"/>
<dbReference type="Gene3D" id="2.60.120.650">
    <property type="entry name" value="Cupin"/>
    <property type="match status" value="1"/>
</dbReference>
<dbReference type="PANTHER" id="PTHR12461:SF105">
    <property type="entry name" value="HYPOXIA-INDUCIBLE FACTOR 1-ALPHA INHIBITOR"/>
    <property type="match status" value="1"/>
</dbReference>
<dbReference type="Proteomes" id="UP001334248">
    <property type="component" value="Unassembled WGS sequence"/>
</dbReference>
<dbReference type="Pfam" id="PF13621">
    <property type="entry name" value="Cupin_8"/>
    <property type="match status" value="1"/>
</dbReference>
<keyword evidence="3" id="KW-1185">Reference proteome</keyword>
<dbReference type="InterPro" id="IPR041667">
    <property type="entry name" value="Cupin_8"/>
</dbReference>